<comment type="caution">
    <text evidence="2">The sequence shown here is derived from an EMBL/GenBank/DDBJ whole genome shotgun (WGS) entry which is preliminary data.</text>
</comment>
<reference evidence="2" key="1">
    <citation type="submission" date="2022-06" db="EMBL/GenBank/DDBJ databases">
        <title>Draft genome sequence of Streptomyces sp. RB6PN25 isolated from peat swamp forest in Thailand.</title>
        <authorList>
            <person name="Duangmal K."/>
            <person name="Klaysubun C."/>
        </authorList>
    </citation>
    <scope>NUCLEOTIDE SEQUENCE</scope>
    <source>
        <strain evidence="2">RB6PN25</strain>
    </source>
</reference>
<accession>A0ABT1PUJ3</accession>
<dbReference type="InterPro" id="IPR025326">
    <property type="entry name" value="DUF4232"/>
</dbReference>
<organism evidence="2 3">
    <name type="scientific">Streptomyces humicola</name>
    <dbReference type="NCBI Taxonomy" id="2953240"/>
    <lineage>
        <taxon>Bacteria</taxon>
        <taxon>Bacillati</taxon>
        <taxon>Actinomycetota</taxon>
        <taxon>Actinomycetes</taxon>
        <taxon>Kitasatosporales</taxon>
        <taxon>Streptomycetaceae</taxon>
        <taxon>Streptomyces</taxon>
    </lineage>
</organism>
<proteinExistence type="predicted"/>
<keyword evidence="3" id="KW-1185">Reference proteome</keyword>
<evidence type="ECO:0000313" key="2">
    <source>
        <dbReference type="EMBL" id="MCQ4081336.1"/>
    </source>
</evidence>
<feature type="domain" description="DUF4232" evidence="1">
    <location>
        <begin position="2"/>
        <end position="105"/>
    </location>
</feature>
<evidence type="ECO:0000259" key="1">
    <source>
        <dbReference type="Pfam" id="PF14016"/>
    </source>
</evidence>
<name>A0ABT1PUJ3_9ACTN</name>
<dbReference type="RefSeq" id="WP_255920241.1">
    <property type="nucleotide sequence ID" value="NZ_JANFNG010000007.1"/>
</dbReference>
<protein>
    <submittedName>
        <fullName evidence="2">DUF4232 domain-containing protein</fullName>
    </submittedName>
</protein>
<dbReference type="Proteomes" id="UP001057702">
    <property type="component" value="Unassembled WGS sequence"/>
</dbReference>
<gene>
    <name evidence="2" type="ORF">NGB36_12185</name>
</gene>
<sequence>MVILTNKGSHTCTVDGYLGYGGLLADNSVVNVPTKREAYPGASVRTTLKPGTSAFSGLKWASCDKADASCKVLAGVQVTPPDETTQLTATVIGLNGKPVDQLPVSAPGFTVGSLQPSNEGVVFP</sequence>
<evidence type="ECO:0000313" key="3">
    <source>
        <dbReference type="Proteomes" id="UP001057702"/>
    </source>
</evidence>
<dbReference type="Pfam" id="PF14016">
    <property type="entry name" value="DUF4232"/>
    <property type="match status" value="1"/>
</dbReference>
<dbReference type="EMBL" id="JANFNG010000007">
    <property type="protein sequence ID" value="MCQ4081336.1"/>
    <property type="molecule type" value="Genomic_DNA"/>
</dbReference>